<proteinExistence type="predicted"/>
<protein>
    <submittedName>
        <fullName evidence="1">Uncharacterized protein</fullName>
    </submittedName>
</protein>
<comment type="caution">
    <text evidence="1">The sequence shown here is derived from an EMBL/GenBank/DDBJ whole genome shotgun (WGS) entry which is preliminary data.</text>
</comment>
<organism evidence="1 2">
    <name type="scientific">Flaviaesturariibacter amylovorans</name>
    <dbReference type="NCBI Taxonomy" id="1084520"/>
    <lineage>
        <taxon>Bacteria</taxon>
        <taxon>Pseudomonadati</taxon>
        <taxon>Bacteroidota</taxon>
        <taxon>Chitinophagia</taxon>
        <taxon>Chitinophagales</taxon>
        <taxon>Chitinophagaceae</taxon>
        <taxon>Flaviaestuariibacter</taxon>
    </lineage>
</organism>
<dbReference type="Proteomes" id="UP001501725">
    <property type="component" value="Unassembled WGS sequence"/>
</dbReference>
<dbReference type="RefSeq" id="WP_345255751.1">
    <property type="nucleotide sequence ID" value="NZ_BAABGY010000007.1"/>
</dbReference>
<accession>A0ABP8GW58</accession>
<reference evidence="2" key="1">
    <citation type="journal article" date="2019" name="Int. J. Syst. Evol. Microbiol.">
        <title>The Global Catalogue of Microorganisms (GCM) 10K type strain sequencing project: providing services to taxonomists for standard genome sequencing and annotation.</title>
        <authorList>
            <consortium name="The Broad Institute Genomics Platform"/>
            <consortium name="The Broad Institute Genome Sequencing Center for Infectious Disease"/>
            <person name="Wu L."/>
            <person name="Ma J."/>
        </authorList>
    </citation>
    <scope>NUCLEOTIDE SEQUENCE [LARGE SCALE GENOMIC DNA]</scope>
    <source>
        <strain evidence="2">JCM 17919</strain>
    </source>
</reference>
<dbReference type="EMBL" id="BAABGY010000007">
    <property type="protein sequence ID" value="GAA4330647.1"/>
    <property type="molecule type" value="Genomic_DNA"/>
</dbReference>
<sequence length="176" mass="20019">MENLLQRLTSALFGAFQSPSAAPRTFAACTRGSRISFNRSPFVHHFYNEEGDEVYTGQSLENKVTYGFITCHLAKPLSDLMLAEQRLFLFLESLHPHFEIECTTGLDHGLSHPVNPDVVGMTEYWQDAKGYDWKVQAWTDGSLMAVTYVRNINITDFRKQDAFLDSFAFPSVRNLV</sequence>
<evidence type="ECO:0000313" key="1">
    <source>
        <dbReference type="EMBL" id="GAA4330647.1"/>
    </source>
</evidence>
<evidence type="ECO:0000313" key="2">
    <source>
        <dbReference type="Proteomes" id="UP001501725"/>
    </source>
</evidence>
<keyword evidence="2" id="KW-1185">Reference proteome</keyword>
<name>A0ABP8GW58_9BACT</name>
<gene>
    <name evidence="1" type="ORF">GCM10023184_21920</name>
</gene>